<accession>A0A9P4M4R5</accession>
<dbReference type="OrthoDB" id="17089at2759"/>
<sequence length="241" mass="28221">KPLGRPIGFERPPRTFENDPVDHRSWRARRDDFHNYDKHLEKRKVMFKRMSKGYYKDWANLKYNQGKTFLANPRVFKKSLSLYFPNLIGRTIASAENKDTTSVLRNKVSVVCMFTSAWAENQIKTFIGQEENPKLREAIASSGGRAQIVRINVEDNFMKWWMIWATMANLRLTVSREEHDKYFILNRDLPLTVRETLGLSNKNVGFVFLVDEDCQIRWAGCGEANATEREYLVKGLHRLLD</sequence>
<organism evidence="1 2">
    <name type="scientific">Rhizodiscina lignyota</name>
    <dbReference type="NCBI Taxonomy" id="1504668"/>
    <lineage>
        <taxon>Eukaryota</taxon>
        <taxon>Fungi</taxon>
        <taxon>Dikarya</taxon>
        <taxon>Ascomycota</taxon>
        <taxon>Pezizomycotina</taxon>
        <taxon>Dothideomycetes</taxon>
        <taxon>Pleosporomycetidae</taxon>
        <taxon>Aulographales</taxon>
        <taxon>Rhizodiscinaceae</taxon>
        <taxon>Rhizodiscina</taxon>
    </lineage>
</organism>
<keyword evidence="2" id="KW-1185">Reference proteome</keyword>
<dbReference type="GO" id="GO:0033615">
    <property type="term" value="P:mitochondrial proton-transporting ATP synthase complex assembly"/>
    <property type="evidence" value="ECO:0007669"/>
    <property type="project" value="TreeGrafter"/>
</dbReference>
<comment type="caution">
    <text evidence="1">The sequence shown here is derived from an EMBL/GenBank/DDBJ whole genome shotgun (WGS) entry which is preliminary data.</text>
</comment>
<evidence type="ECO:0000313" key="2">
    <source>
        <dbReference type="Proteomes" id="UP000799772"/>
    </source>
</evidence>
<dbReference type="PANTHER" id="PTHR28106:SF1">
    <property type="entry name" value="MITOCHONDRIAL ATPASE COMPLEX SUBUNIT ATP10"/>
    <property type="match status" value="1"/>
</dbReference>
<dbReference type="AlphaFoldDB" id="A0A9P4M4R5"/>
<evidence type="ECO:0008006" key="3">
    <source>
        <dbReference type="Google" id="ProtNLM"/>
    </source>
</evidence>
<dbReference type="EMBL" id="ML978140">
    <property type="protein sequence ID" value="KAF2093084.1"/>
    <property type="molecule type" value="Genomic_DNA"/>
</dbReference>
<dbReference type="Proteomes" id="UP000799772">
    <property type="component" value="Unassembled WGS sequence"/>
</dbReference>
<dbReference type="Pfam" id="PF05176">
    <property type="entry name" value="ATP-synt_10"/>
    <property type="match status" value="1"/>
</dbReference>
<reference evidence="1" key="1">
    <citation type="journal article" date="2020" name="Stud. Mycol.">
        <title>101 Dothideomycetes genomes: a test case for predicting lifestyles and emergence of pathogens.</title>
        <authorList>
            <person name="Haridas S."/>
            <person name="Albert R."/>
            <person name="Binder M."/>
            <person name="Bloem J."/>
            <person name="Labutti K."/>
            <person name="Salamov A."/>
            <person name="Andreopoulos B."/>
            <person name="Baker S."/>
            <person name="Barry K."/>
            <person name="Bills G."/>
            <person name="Bluhm B."/>
            <person name="Cannon C."/>
            <person name="Castanera R."/>
            <person name="Culley D."/>
            <person name="Daum C."/>
            <person name="Ezra D."/>
            <person name="Gonzalez J."/>
            <person name="Henrissat B."/>
            <person name="Kuo A."/>
            <person name="Liang C."/>
            <person name="Lipzen A."/>
            <person name="Lutzoni F."/>
            <person name="Magnuson J."/>
            <person name="Mondo S."/>
            <person name="Nolan M."/>
            <person name="Ohm R."/>
            <person name="Pangilinan J."/>
            <person name="Park H.-J."/>
            <person name="Ramirez L."/>
            <person name="Alfaro M."/>
            <person name="Sun H."/>
            <person name="Tritt A."/>
            <person name="Yoshinaga Y."/>
            <person name="Zwiers L.-H."/>
            <person name="Turgeon B."/>
            <person name="Goodwin S."/>
            <person name="Spatafora J."/>
            <person name="Crous P."/>
            <person name="Grigoriev I."/>
        </authorList>
    </citation>
    <scope>NUCLEOTIDE SEQUENCE</scope>
    <source>
        <strain evidence="1">CBS 133067</strain>
    </source>
</reference>
<dbReference type="PANTHER" id="PTHR28106">
    <property type="entry name" value="MITOCHONDRIAL ATPASE COMPLEX SUBUNIT ATP10"/>
    <property type="match status" value="1"/>
</dbReference>
<proteinExistence type="predicted"/>
<name>A0A9P4M4R5_9PEZI</name>
<feature type="non-terminal residue" evidence="1">
    <location>
        <position position="1"/>
    </location>
</feature>
<protein>
    <recommendedName>
        <fullName evidence="3">Mitochondrial ATPase complex subunit ATP10</fullName>
    </recommendedName>
</protein>
<dbReference type="GO" id="GO:0005743">
    <property type="term" value="C:mitochondrial inner membrane"/>
    <property type="evidence" value="ECO:0007669"/>
    <property type="project" value="TreeGrafter"/>
</dbReference>
<feature type="non-terminal residue" evidence="1">
    <location>
        <position position="241"/>
    </location>
</feature>
<evidence type="ECO:0000313" key="1">
    <source>
        <dbReference type="EMBL" id="KAF2093084.1"/>
    </source>
</evidence>
<gene>
    <name evidence="1" type="ORF">NA57DRAFT_15911</name>
</gene>
<dbReference type="InterPro" id="IPR007849">
    <property type="entry name" value="ATP10"/>
</dbReference>